<evidence type="ECO:0000256" key="5">
    <source>
        <dbReference type="ARBA" id="ARBA00023004"/>
    </source>
</evidence>
<proteinExistence type="predicted"/>
<keyword evidence="6 8" id="KW-0411">Iron-sulfur</keyword>
<dbReference type="Proteomes" id="UP000277256">
    <property type="component" value="Unassembled WGS sequence"/>
</dbReference>
<keyword evidence="10" id="KW-1185">Reference proteome</keyword>
<evidence type="ECO:0000256" key="6">
    <source>
        <dbReference type="ARBA" id="ARBA00023014"/>
    </source>
</evidence>
<dbReference type="PANTHER" id="PTHR36923">
    <property type="entry name" value="FERREDOXIN"/>
    <property type="match status" value="1"/>
</dbReference>
<evidence type="ECO:0000256" key="2">
    <source>
        <dbReference type="ARBA" id="ARBA00022448"/>
    </source>
</evidence>
<evidence type="ECO:0000256" key="4">
    <source>
        <dbReference type="ARBA" id="ARBA00022982"/>
    </source>
</evidence>
<dbReference type="InterPro" id="IPR051269">
    <property type="entry name" value="Fe-S_cluster_ET"/>
</dbReference>
<evidence type="ECO:0000256" key="8">
    <source>
        <dbReference type="RuleBase" id="RU368020"/>
    </source>
</evidence>
<keyword evidence="3 8" id="KW-0479">Metal-binding</keyword>
<dbReference type="OrthoDB" id="14703at2"/>
<reference evidence="9 10" key="1">
    <citation type="submission" date="2018-12" db="EMBL/GenBank/DDBJ databases">
        <title>Glycomyces sp. YIM 121974 draft genome.</title>
        <authorList>
            <person name="Li Q."/>
        </authorList>
    </citation>
    <scope>NUCLEOTIDE SEQUENCE [LARGE SCALE GENOMIC DNA]</scope>
    <source>
        <strain evidence="9 10">YIM 121974</strain>
    </source>
</reference>
<evidence type="ECO:0000313" key="9">
    <source>
        <dbReference type="EMBL" id="RRR99561.1"/>
    </source>
</evidence>
<dbReference type="RefSeq" id="WP_125248072.1">
    <property type="nucleotide sequence ID" value="NZ_RSEB01000003.1"/>
</dbReference>
<evidence type="ECO:0000256" key="1">
    <source>
        <dbReference type="ARBA" id="ARBA00001927"/>
    </source>
</evidence>
<accession>A0A426UYB8</accession>
<dbReference type="PRINTS" id="PR00352">
    <property type="entry name" value="3FE4SFRDOXIN"/>
</dbReference>
<comment type="cofactor">
    <cofactor evidence="1">
        <name>[3Fe-4S] cluster</name>
        <dbReference type="ChEBI" id="CHEBI:21137"/>
    </cofactor>
</comment>
<evidence type="ECO:0000256" key="7">
    <source>
        <dbReference type="ARBA" id="ARBA00023291"/>
    </source>
</evidence>
<gene>
    <name evidence="9" type="ORF">EIW28_12735</name>
</gene>
<evidence type="ECO:0000313" key="10">
    <source>
        <dbReference type="Proteomes" id="UP000277256"/>
    </source>
</evidence>
<name>A0A426UYB8_9ACTN</name>
<organism evidence="9 10">
    <name type="scientific">Glycomyces terrestris</name>
    <dbReference type="NCBI Taxonomy" id="2493553"/>
    <lineage>
        <taxon>Bacteria</taxon>
        <taxon>Bacillati</taxon>
        <taxon>Actinomycetota</taxon>
        <taxon>Actinomycetes</taxon>
        <taxon>Glycomycetales</taxon>
        <taxon>Glycomycetaceae</taxon>
        <taxon>Glycomyces</taxon>
    </lineage>
</organism>
<keyword evidence="2 8" id="KW-0813">Transport</keyword>
<dbReference type="AlphaFoldDB" id="A0A426UYB8"/>
<comment type="function">
    <text evidence="8">Ferredoxins are iron-sulfur proteins that transfer electrons in a wide variety of metabolic reactions.</text>
</comment>
<dbReference type="Gene3D" id="3.30.70.20">
    <property type="match status" value="1"/>
</dbReference>
<sequence length="62" mass="6490">MRIEADRQACTSSGMCALTAPDWFDQDEADGRVLVTEPEAPDGEPAVTAAAELCPAGVIALR</sequence>
<keyword evidence="7" id="KW-0003">3Fe-4S</keyword>
<dbReference type="Pfam" id="PF13370">
    <property type="entry name" value="Fer4_13"/>
    <property type="match status" value="1"/>
</dbReference>
<comment type="caution">
    <text evidence="9">The sequence shown here is derived from an EMBL/GenBank/DDBJ whole genome shotgun (WGS) entry which is preliminary data.</text>
</comment>
<dbReference type="GO" id="GO:0051538">
    <property type="term" value="F:3 iron, 4 sulfur cluster binding"/>
    <property type="evidence" value="ECO:0007669"/>
    <property type="project" value="UniProtKB-KW"/>
</dbReference>
<dbReference type="PANTHER" id="PTHR36923:SF3">
    <property type="entry name" value="FERREDOXIN"/>
    <property type="match status" value="1"/>
</dbReference>
<keyword evidence="5 8" id="KW-0408">Iron</keyword>
<dbReference type="EMBL" id="RSEB01000003">
    <property type="protein sequence ID" value="RRR99561.1"/>
    <property type="molecule type" value="Genomic_DNA"/>
</dbReference>
<dbReference type="GO" id="GO:0009055">
    <property type="term" value="F:electron transfer activity"/>
    <property type="evidence" value="ECO:0007669"/>
    <property type="project" value="UniProtKB-UniRule"/>
</dbReference>
<evidence type="ECO:0000256" key="3">
    <source>
        <dbReference type="ARBA" id="ARBA00022723"/>
    </source>
</evidence>
<protein>
    <recommendedName>
        <fullName evidence="8">Ferredoxin</fullName>
    </recommendedName>
</protein>
<dbReference type="GO" id="GO:0005506">
    <property type="term" value="F:iron ion binding"/>
    <property type="evidence" value="ECO:0007669"/>
    <property type="project" value="UniProtKB-UniRule"/>
</dbReference>
<dbReference type="InterPro" id="IPR001080">
    <property type="entry name" value="3Fe4S_ferredoxin"/>
</dbReference>
<dbReference type="SUPFAM" id="SSF54862">
    <property type="entry name" value="4Fe-4S ferredoxins"/>
    <property type="match status" value="1"/>
</dbReference>
<keyword evidence="4 8" id="KW-0249">Electron transport</keyword>